<dbReference type="EMBL" id="CM055113">
    <property type="protein sequence ID" value="KAJ7515937.1"/>
    <property type="molecule type" value="Genomic_DNA"/>
</dbReference>
<name>A0ACC2AEE3_DIPCM</name>
<evidence type="ECO:0000313" key="1">
    <source>
        <dbReference type="EMBL" id="KAJ7515937.1"/>
    </source>
</evidence>
<keyword evidence="2" id="KW-1185">Reference proteome</keyword>
<accession>A0ACC2AEE3</accession>
<comment type="caution">
    <text evidence="1">The sequence shown here is derived from an EMBL/GenBank/DDBJ whole genome shotgun (WGS) entry which is preliminary data.</text>
</comment>
<evidence type="ECO:0000313" key="2">
    <source>
        <dbReference type="Proteomes" id="UP001162992"/>
    </source>
</evidence>
<reference evidence="2" key="1">
    <citation type="journal article" date="2024" name="Proc. Natl. Acad. Sci. U.S.A.">
        <title>Extraordinary preservation of gene collinearity over three hundred million years revealed in homosporous lycophytes.</title>
        <authorList>
            <person name="Li C."/>
            <person name="Wickell D."/>
            <person name="Kuo L.Y."/>
            <person name="Chen X."/>
            <person name="Nie B."/>
            <person name="Liao X."/>
            <person name="Peng D."/>
            <person name="Ji J."/>
            <person name="Jenkins J."/>
            <person name="Williams M."/>
            <person name="Shu S."/>
            <person name="Plott C."/>
            <person name="Barry K."/>
            <person name="Rajasekar S."/>
            <person name="Grimwood J."/>
            <person name="Han X."/>
            <person name="Sun S."/>
            <person name="Hou Z."/>
            <person name="He W."/>
            <person name="Dai G."/>
            <person name="Sun C."/>
            <person name="Schmutz J."/>
            <person name="Leebens-Mack J.H."/>
            <person name="Li F.W."/>
            <person name="Wang L."/>
        </authorList>
    </citation>
    <scope>NUCLEOTIDE SEQUENCE [LARGE SCALE GENOMIC DNA]</scope>
    <source>
        <strain evidence="2">cv. PW_Plant_1</strain>
    </source>
</reference>
<gene>
    <name evidence="1" type="ORF">O6H91_22G035000</name>
</gene>
<proteinExistence type="predicted"/>
<organism evidence="1 2">
    <name type="scientific">Diphasiastrum complanatum</name>
    <name type="common">Issler's clubmoss</name>
    <name type="synonym">Lycopodium complanatum</name>
    <dbReference type="NCBI Taxonomy" id="34168"/>
    <lineage>
        <taxon>Eukaryota</taxon>
        <taxon>Viridiplantae</taxon>
        <taxon>Streptophyta</taxon>
        <taxon>Embryophyta</taxon>
        <taxon>Tracheophyta</taxon>
        <taxon>Lycopodiopsida</taxon>
        <taxon>Lycopodiales</taxon>
        <taxon>Lycopodiaceae</taxon>
        <taxon>Lycopodioideae</taxon>
        <taxon>Diphasiastrum</taxon>
    </lineage>
</organism>
<protein>
    <submittedName>
        <fullName evidence="1">Uncharacterized protein</fullName>
    </submittedName>
</protein>
<sequence length="91" mass="10326">MALTLVTRRFFTLIMIVAAFAAVLPAGVRGSRPFVNSGLYSEQTWAHPFKSSSMEVDDLSFEQQQKVVDLGKRLEGATRELFTKDPYYTKY</sequence>
<dbReference type="Proteomes" id="UP001162992">
    <property type="component" value="Chromosome 22"/>
</dbReference>